<name>A0AAD3E2L4_9CHLO</name>
<evidence type="ECO:0000313" key="10">
    <source>
        <dbReference type="EMBL" id="GFR52590.1"/>
    </source>
</evidence>
<dbReference type="GO" id="GO:0006952">
    <property type="term" value="P:defense response"/>
    <property type="evidence" value="ECO:0007669"/>
    <property type="project" value="UniProtKB-KW"/>
</dbReference>
<keyword evidence="4 8" id="KW-0611">Plant defense</keyword>
<dbReference type="EMBL" id="BMAR01000067">
    <property type="protein sequence ID" value="GFR52590.1"/>
    <property type="molecule type" value="Genomic_DNA"/>
</dbReference>
<comment type="caution">
    <text evidence="10">The sequence shown here is derived from an EMBL/GenBank/DDBJ whole genome shotgun (WGS) entry which is preliminary data.</text>
</comment>
<sequence length="448" mass="50100">MKCGVHVVQVQSIAVEVLLRLDAFQLQGAAMAQETSATSAPKIADVQGWRLALLLIGFATVTVILERSFEGLHKLLKSRHGLSTALSHVKNELLFVGSISLLLSAFQNDLAKICIPKNLGEAYLSPVDHARRLLATGRQLLAGGNVNYCGDSKESLWPVSLQHDAHIFIFVVACTHIVYGTITVYTTLFRVKTWRKWELEAQAQRREYGDVNVMQVSAKWLYWNVGSNPVAHWLLMFVRQWHISVDQTLYHNARLVFIEKMRLSYDFDFHALVVRSLEMELMRTLRPEWHMWLIAVVWYAVPPPAYISFWMYGIALVVLLAIGSKLVDILMHISVQLAIKYRGSVLYGRMDDDPLASRAFQSLGRSSLRENPTPQRREELSRVRKALVGGAAGRRDGAAAAAGTAAAGEALGLRRARADLVLRQLSSREEAVQMLRSWASERSGAAGD</sequence>
<feature type="non-terminal residue" evidence="10">
    <location>
        <position position="1"/>
    </location>
</feature>
<organism evidence="10 11">
    <name type="scientific">Astrephomene gubernaculifera</name>
    <dbReference type="NCBI Taxonomy" id="47775"/>
    <lineage>
        <taxon>Eukaryota</taxon>
        <taxon>Viridiplantae</taxon>
        <taxon>Chlorophyta</taxon>
        <taxon>core chlorophytes</taxon>
        <taxon>Chlorophyceae</taxon>
        <taxon>CS clade</taxon>
        <taxon>Chlamydomonadales</taxon>
        <taxon>Astrephomenaceae</taxon>
        <taxon>Astrephomene</taxon>
    </lineage>
</organism>
<dbReference type="Pfam" id="PF03094">
    <property type="entry name" value="Mlo"/>
    <property type="match status" value="1"/>
</dbReference>
<evidence type="ECO:0000256" key="8">
    <source>
        <dbReference type="RuleBase" id="RU280816"/>
    </source>
</evidence>
<comment type="subcellular location">
    <subcellularLocation>
        <location evidence="1 8">Membrane</location>
        <topology evidence="1 8">Multi-pass membrane protein</topology>
    </subcellularLocation>
</comment>
<protein>
    <recommendedName>
        <fullName evidence="8">MLO-like protein</fullName>
    </recommendedName>
</protein>
<evidence type="ECO:0000256" key="3">
    <source>
        <dbReference type="ARBA" id="ARBA00022692"/>
    </source>
</evidence>
<evidence type="ECO:0000313" key="11">
    <source>
        <dbReference type="Proteomes" id="UP001054857"/>
    </source>
</evidence>
<dbReference type="InterPro" id="IPR004326">
    <property type="entry name" value="Mlo"/>
</dbReference>
<dbReference type="PANTHER" id="PTHR31942:SF52">
    <property type="entry name" value="MLO-LIKE PROTEIN 1"/>
    <property type="match status" value="1"/>
</dbReference>
<dbReference type="AlphaFoldDB" id="A0AAD3E2L4"/>
<dbReference type="PANTHER" id="PTHR31942">
    <property type="entry name" value="MLO-LIKE PROTEIN 1"/>
    <property type="match status" value="1"/>
</dbReference>
<comment type="function">
    <text evidence="8">May be involved in modulation of pathogen defense and leaf cell death.</text>
</comment>
<keyword evidence="11" id="KW-1185">Reference proteome</keyword>
<keyword evidence="8" id="KW-0112">Calmodulin-binding</keyword>
<accession>A0AAD3E2L4</accession>
<evidence type="ECO:0000256" key="5">
    <source>
        <dbReference type="ARBA" id="ARBA00022989"/>
    </source>
</evidence>
<keyword evidence="5 8" id="KW-1133">Transmembrane helix</keyword>
<comment type="similarity">
    <text evidence="2 8">Belongs to the MLO family.</text>
</comment>
<dbReference type="GO" id="GO:0005516">
    <property type="term" value="F:calmodulin binding"/>
    <property type="evidence" value="ECO:0007669"/>
    <property type="project" value="UniProtKB-KW"/>
</dbReference>
<comment type="domain">
    <text evidence="8">The C-terminus contains a calmodulin-binding domain, which binds calmodulin in a calcium-dependent fashion.</text>
</comment>
<feature type="transmembrane region" description="Helical" evidence="9">
    <location>
        <begin position="165"/>
        <end position="188"/>
    </location>
</feature>
<proteinExistence type="inferred from homology"/>
<evidence type="ECO:0000256" key="2">
    <source>
        <dbReference type="ARBA" id="ARBA00006574"/>
    </source>
</evidence>
<dbReference type="Proteomes" id="UP001054857">
    <property type="component" value="Unassembled WGS sequence"/>
</dbReference>
<feature type="transmembrane region" description="Helical" evidence="9">
    <location>
        <begin position="49"/>
        <end position="69"/>
    </location>
</feature>
<evidence type="ECO:0000256" key="4">
    <source>
        <dbReference type="ARBA" id="ARBA00022821"/>
    </source>
</evidence>
<evidence type="ECO:0000256" key="9">
    <source>
        <dbReference type="SAM" id="Phobius"/>
    </source>
</evidence>
<evidence type="ECO:0000256" key="1">
    <source>
        <dbReference type="ARBA" id="ARBA00004141"/>
    </source>
</evidence>
<reference evidence="10 11" key="1">
    <citation type="journal article" date="2021" name="Sci. Rep.">
        <title>Genome sequencing of the multicellular alga Astrephomene provides insights into convergent evolution of germ-soma differentiation.</title>
        <authorList>
            <person name="Yamashita S."/>
            <person name="Yamamoto K."/>
            <person name="Matsuzaki R."/>
            <person name="Suzuki S."/>
            <person name="Yamaguchi H."/>
            <person name="Hirooka S."/>
            <person name="Minakuchi Y."/>
            <person name="Miyagishima S."/>
            <person name="Kawachi M."/>
            <person name="Toyoda A."/>
            <person name="Nozaki H."/>
        </authorList>
    </citation>
    <scope>NUCLEOTIDE SEQUENCE [LARGE SCALE GENOMIC DNA]</scope>
    <source>
        <strain evidence="10 11">NIES-4017</strain>
    </source>
</reference>
<evidence type="ECO:0000256" key="6">
    <source>
        <dbReference type="ARBA" id="ARBA00023136"/>
    </source>
</evidence>
<keyword evidence="6 8" id="KW-0472">Membrane</keyword>
<keyword evidence="3 8" id="KW-0812">Transmembrane</keyword>
<gene>
    <name evidence="8" type="primary">MLO</name>
    <name evidence="10" type="ORF">Agub_g15184</name>
</gene>
<evidence type="ECO:0000256" key="7">
    <source>
        <dbReference type="ARBA" id="ARBA00023265"/>
    </source>
</evidence>
<keyword evidence="7 8" id="KW-0568">Pathogenesis-related protein</keyword>
<dbReference type="GO" id="GO:0016020">
    <property type="term" value="C:membrane"/>
    <property type="evidence" value="ECO:0007669"/>
    <property type="project" value="UniProtKB-SubCell"/>
</dbReference>